<comment type="caution">
    <text evidence="1">The sequence shown here is derived from an EMBL/GenBank/DDBJ whole genome shotgun (WGS) entry which is preliminary data.</text>
</comment>
<dbReference type="HOGENOM" id="CLU_1666669_0_0_9"/>
<dbReference type="AlphaFoldDB" id="E6LEN8"/>
<dbReference type="Proteomes" id="UP000010296">
    <property type="component" value="Unassembled WGS sequence"/>
</dbReference>
<dbReference type="eggNOG" id="ENOG5032I61">
    <property type="taxonomic scope" value="Bacteria"/>
</dbReference>
<gene>
    <name evidence="1" type="ORF">HMPREF9088_0828</name>
</gene>
<evidence type="ECO:0000313" key="1">
    <source>
        <dbReference type="EMBL" id="EFU74329.1"/>
    </source>
</evidence>
<proteinExistence type="predicted"/>
<keyword evidence="2" id="KW-1185">Reference proteome</keyword>
<reference evidence="1 2" key="1">
    <citation type="submission" date="2010-12" db="EMBL/GenBank/DDBJ databases">
        <authorList>
            <person name="Muzny D."/>
            <person name="Qin X."/>
            <person name="Deng J."/>
            <person name="Jiang H."/>
            <person name="Liu Y."/>
            <person name="Qu J."/>
            <person name="Song X.-Z."/>
            <person name="Zhang L."/>
            <person name="Thornton R."/>
            <person name="Coyle M."/>
            <person name="Francisco L."/>
            <person name="Jackson L."/>
            <person name="Javaid M."/>
            <person name="Korchina V."/>
            <person name="Kovar C."/>
            <person name="Mata R."/>
            <person name="Mathew T."/>
            <person name="Ngo R."/>
            <person name="Nguyen L."/>
            <person name="Nguyen N."/>
            <person name="Okwuonu G."/>
            <person name="Ongeri F."/>
            <person name="Pham C."/>
            <person name="Simmons D."/>
            <person name="Wilczek-Boney K."/>
            <person name="Hale W."/>
            <person name="Jakkamsetti A."/>
            <person name="Pham P."/>
            <person name="Ruth R."/>
            <person name="San Lucas F."/>
            <person name="Warren J."/>
            <person name="Zhang J."/>
            <person name="Zhao Z."/>
            <person name="Zhou C."/>
            <person name="Zhu D."/>
            <person name="Lee S."/>
            <person name="Bess C."/>
            <person name="Blankenburg K."/>
            <person name="Forbes L."/>
            <person name="Fu Q."/>
            <person name="Gubbala S."/>
            <person name="Hirani K."/>
            <person name="Jayaseelan J.C."/>
            <person name="Lara F."/>
            <person name="Munidasa M."/>
            <person name="Palculict T."/>
            <person name="Patil S."/>
            <person name="Pu L.-L."/>
            <person name="Saada N."/>
            <person name="Tang L."/>
            <person name="Weissenberger G."/>
            <person name="Zhu Y."/>
            <person name="Hemphill L."/>
            <person name="Shang Y."/>
            <person name="Youmans B."/>
            <person name="Ayvaz T."/>
            <person name="Ross M."/>
            <person name="Santibanez J."/>
            <person name="Aqrawi P."/>
            <person name="Gross S."/>
            <person name="Joshi V."/>
            <person name="Fowler G."/>
            <person name="Nazareth L."/>
            <person name="Reid J."/>
            <person name="Worley K."/>
            <person name="Petrosino J."/>
            <person name="Highlander S."/>
            <person name="Gibbs R."/>
        </authorList>
    </citation>
    <scope>NUCLEOTIDE SEQUENCE [LARGE SCALE GENOMIC DNA]</scope>
    <source>
        <strain evidence="2">DSM 15952 / CCUG 50447 / LMG 22039 / TP 1.5</strain>
    </source>
</reference>
<name>E6LEN8_ENTI1</name>
<accession>E6LEN8</accession>
<protein>
    <submittedName>
        <fullName evidence="1">Uncharacterized protein</fullName>
    </submittedName>
</protein>
<dbReference type="EMBL" id="AEPV01000030">
    <property type="protein sequence ID" value="EFU74329.1"/>
    <property type="molecule type" value="Genomic_DNA"/>
</dbReference>
<organism evidence="1 2">
    <name type="scientific">Enterococcus italicus (strain DSM 15952 / CCUG 50447 / LMG 22039 / TP 1.5)</name>
    <dbReference type="NCBI Taxonomy" id="888064"/>
    <lineage>
        <taxon>Bacteria</taxon>
        <taxon>Bacillati</taxon>
        <taxon>Bacillota</taxon>
        <taxon>Bacilli</taxon>
        <taxon>Lactobacillales</taxon>
        <taxon>Enterococcaceae</taxon>
        <taxon>Enterococcus</taxon>
    </lineage>
</organism>
<sequence length="154" mass="17877">MFENLDTLAHLSGQEDEIFIAESFSYYKRKITQAHQAEVFDKLVTILRQKQCTDSSREYLLWYLPEDVFASSIYMFPSLFEVQTFFNERKANRTDSDHYLLTVAPAVTLPSYLVSRIEEPIEAISVKARLKAHSDETKVVLIANEKLIHVAKRE</sequence>
<evidence type="ECO:0000313" key="2">
    <source>
        <dbReference type="Proteomes" id="UP000010296"/>
    </source>
</evidence>